<reference evidence="1 2" key="1">
    <citation type="submission" date="2020-04" db="EMBL/GenBank/DDBJ databases">
        <authorList>
            <person name="Yin C."/>
        </authorList>
    </citation>
    <scope>NUCLEOTIDE SEQUENCE [LARGE SCALE GENOMIC DNA]</scope>
    <source>
        <strain evidence="1 2">Ae27</strain>
    </source>
</reference>
<comment type="caution">
    <text evidence="1">The sequence shown here is derived from an EMBL/GenBank/DDBJ whole genome shotgun (WGS) entry which is preliminary data.</text>
</comment>
<dbReference type="AlphaFoldDB" id="A0A847RQY4"/>
<name>A0A847RQY4_9BACT</name>
<dbReference type="RefSeq" id="WP_168874025.1">
    <property type="nucleotide sequence ID" value="NZ_JABAIA010000003.1"/>
</dbReference>
<organism evidence="1 2">
    <name type="scientific">Chitinophaga varians</name>
    <dbReference type="NCBI Taxonomy" id="2202339"/>
    <lineage>
        <taxon>Bacteria</taxon>
        <taxon>Pseudomonadati</taxon>
        <taxon>Bacteroidota</taxon>
        <taxon>Chitinophagia</taxon>
        <taxon>Chitinophagales</taxon>
        <taxon>Chitinophagaceae</taxon>
        <taxon>Chitinophaga</taxon>
    </lineage>
</organism>
<proteinExistence type="predicted"/>
<sequence>MDTLYPELEDYIYRYCEKFMTEDELDAKKAISYGFNTQSESILAIMRQKGWISDDPRILAMIADGNQALKDSIIKRVWNEHRHELPLNLCPKCHKIARTPQARQCRYCFHDWH</sequence>
<dbReference type="Proteomes" id="UP000570474">
    <property type="component" value="Unassembled WGS sequence"/>
</dbReference>
<evidence type="ECO:0000313" key="2">
    <source>
        <dbReference type="Proteomes" id="UP000570474"/>
    </source>
</evidence>
<dbReference type="EMBL" id="JABAIA010000003">
    <property type="protein sequence ID" value="NLR68090.1"/>
    <property type="molecule type" value="Genomic_DNA"/>
</dbReference>
<evidence type="ECO:0000313" key="1">
    <source>
        <dbReference type="EMBL" id="NLR68090.1"/>
    </source>
</evidence>
<keyword evidence="2" id="KW-1185">Reference proteome</keyword>
<gene>
    <name evidence="1" type="ORF">HGH92_27540</name>
</gene>
<accession>A0A847RQY4</accession>
<protein>
    <submittedName>
        <fullName evidence="1">Uncharacterized protein</fullName>
    </submittedName>
</protein>